<dbReference type="Proteomes" id="UP000095673">
    <property type="component" value="Unassembled WGS sequence"/>
</dbReference>
<reference evidence="1 2" key="1">
    <citation type="submission" date="2015-09" db="EMBL/GenBank/DDBJ databases">
        <authorList>
            <consortium name="Pathogen Informatics"/>
        </authorList>
    </citation>
    <scope>NUCLEOTIDE SEQUENCE [LARGE SCALE GENOMIC DNA]</scope>
    <source>
        <strain evidence="1 2">2789STDY5834968</strain>
    </source>
</reference>
<dbReference type="EMBL" id="CYXM01000051">
    <property type="protein sequence ID" value="CUN31202.1"/>
    <property type="molecule type" value="Genomic_DNA"/>
</dbReference>
<evidence type="ECO:0000313" key="1">
    <source>
        <dbReference type="EMBL" id="CUN31202.1"/>
    </source>
</evidence>
<protein>
    <submittedName>
        <fullName evidence="1">Uncharacterized protein</fullName>
    </submittedName>
</protein>
<dbReference type="AlphaFoldDB" id="A0A173VVB1"/>
<organism evidence="1 2">
    <name type="scientific">Agathobacter rectalis</name>
    <dbReference type="NCBI Taxonomy" id="39491"/>
    <lineage>
        <taxon>Bacteria</taxon>
        <taxon>Bacillati</taxon>
        <taxon>Bacillota</taxon>
        <taxon>Clostridia</taxon>
        <taxon>Lachnospirales</taxon>
        <taxon>Lachnospiraceae</taxon>
        <taxon>Agathobacter</taxon>
    </lineage>
</organism>
<name>A0A173VVB1_9FIRM</name>
<dbReference type="RefSeq" id="WP_368179945.1">
    <property type="nucleotide sequence ID" value="NZ_JBDGCD010000066.1"/>
</dbReference>
<sequence length="115" mass="12300">MCLAYQSGTASSKGGLNSINKIDDLLVDPSKLAGVSGDELYEYLIKNGYDVKPLSKGSYKGIPFEEGGGFKVNWGGDRILQYHPADASHHGGAYFKISSGETGTIRIDLDGNIIE</sequence>
<accession>A0A173VVB1</accession>
<proteinExistence type="predicted"/>
<gene>
    <name evidence="1" type="ORF">ERS852580_03636</name>
</gene>
<evidence type="ECO:0000313" key="2">
    <source>
        <dbReference type="Proteomes" id="UP000095673"/>
    </source>
</evidence>